<sequence>MDTAQEIAAKGLHSAALSNNGKLGVIGSIYHGGSLWNANGERVFDWNHRQEEPSTFLAVALSPEGNWAVTAERHAVSLWNTQTGRSVGYRSVPGEVLDIALAPDGNFALIGLADFGAILFDVRRGAMGHKLPHTNRVRSVDLSDDGTLAITGSEDGKARLWSVSTGQLLGEVAHDEDVQMVRLSPDGTLALSAAKYDKAVIWRTTDQTIIGEIPLRKEHLKRGIRFTSAEFSTDGKYLLTGRPDHIVQLWNVKTTEEQSSWALDKRSQWKPTSAAVLAVGFDEKRNRYHALASNGFWFTLSQKP</sequence>
<dbReference type="EMBL" id="BSPD01000065">
    <property type="protein sequence ID" value="GLS27128.1"/>
    <property type="molecule type" value="Genomic_DNA"/>
</dbReference>
<name>A0AA37T4R8_9GAMM</name>
<dbReference type="SMART" id="SM00320">
    <property type="entry name" value="WD40"/>
    <property type="match status" value="5"/>
</dbReference>
<feature type="repeat" description="WD" evidence="3">
    <location>
        <begin position="130"/>
        <end position="171"/>
    </location>
</feature>
<evidence type="ECO:0000256" key="2">
    <source>
        <dbReference type="ARBA" id="ARBA00022737"/>
    </source>
</evidence>
<dbReference type="Pfam" id="PF00400">
    <property type="entry name" value="WD40"/>
    <property type="match status" value="2"/>
</dbReference>
<dbReference type="Gene3D" id="2.130.10.10">
    <property type="entry name" value="YVTN repeat-like/Quinoprotein amine dehydrogenase"/>
    <property type="match status" value="2"/>
</dbReference>
<evidence type="ECO:0000313" key="5">
    <source>
        <dbReference type="Proteomes" id="UP001156870"/>
    </source>
</evidence>
<keyword evidence="1 3" id="KW-0853">WD repeat</keyword>
<keyword evidence="2" id="KW-0677">Repeat</keyword>
<dbReference type="SUPFAM" id="SSF50998">
    <property type="entry name" value="Quinoprotein alcohol dehydrogenase-like"/>
    <property type="match status" value="1"/>
</dbReference>
<dbReference type="PROSITE" id="PS50082">
    <property type="entry name" value="WD_REPEATS_2"/>
    <property type="match status" value="2"/>
</dbReference>
<dbReference type="PANTHER" id="PTHR45333">
    <property type="entry name" value="MEMBRANE PROTEIN-RELATED"/>
    <property type="match status" value="1"/>
</dbReference>
<dbReference type="PROSITE" id="PS00678">
    <property type="entry name" value="WD_REPEATS_1"/>
    <property type="match status" value="1"/>
</dbReference>
<evidence type="ECO:0000313" key="4">
    <source>
        <dbReference type="EMBL" id="GLS27128.1"/>
    </source>
</evidence>
<evidence type="ECO:0008006" key="6">
    <source>
        <dbReference type="Google" id="ProtNLM"/>
    </source>
</evidence>
<evidence type="ECO:0000256" key="3">
    <source>
        <dbReference type="PROSITE-ProRule" id="PRU00221"/>
    </source>
</evidence>
<dbReference type="PANTHER" id="PTHR45333:SF1">
    <property type="entry name" value="CHROMOSOME UNDETERMINED SCAFFOLD_625, WHOLE GENOME SHOTGUN SEQUENCE"/>
    <property type="match status" value="1"/>
</dbReference>
<comment type="caution">
    <text evidence="4">The sequence shown here is derived from an EMBL/GenBank/DDBJ whole genome shotgun (WGS) entry which is preliminary data.</text>
</comment>
<dbReference type="InterPro" id="IPR019775">
    <property type="entry name" value="WD40_repeat_CS"/>
</dbReference>
<keyword evidence="5" id="KW-1185">Reference proteome</keyword>
<organism evidence="4 5">
    <name type="scientific">Marinibactrum halimedae</name>
    <dbReference type="NCBI Taxonomy" id="1444977"/>
    <lineage>
        <taxon>Bacteria</taxon>
        <taxon>Pseudomonadati</taxon>
        <taxon>Pseudomonadota</taxon>
        <taxon>Gammaproteobacteria</taxon>
        <taxon>Cellvibrionales</taxon>
        <taxon>Cellvibrionaceae</taxon>
        <taxon>Marinibactrum</taxon>
    </lineage>
</organism>
<evidence type="ECO:0000256" key="1">
    <source>
        <dbReference type="ARBA" id="ARBA00022574"/>
    </source>
</evidence>
<proteinExistence type="predicted"/>
<feature type="repeat" description="WD" evidence="3">
    <location>
        <begin position="227"/>
        <end position="260"/>
    </location>
</feature>
<dbReference type="Proteomes" id="UP001156870">
    <property type="component" value="Unassembled WGS sequence"/>
</dbReference>
<dbReference type="PROSITE" id="PS50294">
    <property type="entry name" value="WD_REPEATS_REGION"/>
    <property type="match status" value="1"/>
</dbReference>
<accession>A0AA37T4R8</accession>
<dbReference type="AlphaFoldDB" id="A0AA37T4R8"/>
<reference evidence="4 5" key="1">
    <citation type="journal article" date="2014" name="Int. J. Syst. Evol. Microbiol.">
        <title>Complete genome sequence of Corynebacterium casei LMG S-19264T (=DSM 44701T), isolated from a smear-ripened cheese.</title>
        <authorList>
            <consortium name="US DOE Joint Genome Institute (JGI-PGF)"/>
            <person name="Walter F."/>
            <person name="Albersmeier A."/>
            <person name="Kalinowski J."/>
            <person name="Ruckert C."/>
        </authorList>
    </citation>
    <scope>NUCLEOTIDE SEQUENCE [LARGE SCALE GENOMIC DNA]</scope>
    <source>
        <strain evidence="4 5">NBRC 110095</strain>
    </source>
</reference>
<dbReference type="InterPro" id="IPR015943">
    <property type="entry name" value="WD40/YVTN_repeat-like_dom_sf"/>
</dbReference>
<dbReference type="InterPro" id="IPR001680">
    <property type="entry name" value="WD40_rpt"/>
</dbReference>
<dbReference type="InterPro" id="IPR011047">
    <property type="entry name" value="Quinoprotein_ADH-like_sf"/>
</dbReference>
<gene>
    <name evidence="4" type="ORF">GCM10007877_28470</name>
</gene>
<protein>
    <recommendedName>
        <fullName evidence="6">WD40 repeat domain-containing protein</fullName>
    </recommendedName>
</protein>